<dbReference type="Proteomes" id="UP000007954">
    <property type="component" value="Chromosome"/>
</dbReference>
<dbReference type="Pfam" id="PF24443">
    <property type="entry name" value="DUF7562"/>
    <property type="match status" value="1"/>
</dbReference>
<sequence length="118" mass="13625">MWGSRNSKKQTTVTCVACGTSVERKQAREYDKQGNRWERHGKEFEYLCKGCYRDLCHQPRDGLESMLIDIEESISPEPESESESESESEFEFFTQYFGVIEERCNSESAPDSNSQSES</sequence>
<evidence type="ECO:0000313" key="1">
    <source>
        <dbReference type="EMBL" id="CCC41461.1"/>
    </source>
</evidence>
<evidence type="ECO:0000313" key="2">
    <source>
        <dbReference type="Proteomes" id="UP000007954"/>
    </source>
</evidence>
<reference evidence="1 2" key="1">
    <citation type="journal article" date="2011" name="PLoS ONE">
        <title>Haloquadratum walsbyi: limited diversity in a global pond.</title>
        <authorList>
            <person name="Dyall-Smith M."/>
            <person name="Pfeiffer F."/>
            <person name="Klee K."/>
            <person name="Palm P."/>
            <person name="Gross K."/>
            <person name="Schuster S.C."/>
            <person name="Rampp M."/>
            <person name="Oesterhelt D."/>
        </authorList>
    </citation>
    <scope>NUCLEOTIDE SEQUENCE [LARGE SCALE GENOMIC DNA]</scope>
    <source>
        <strain evidence="2">DSM 16854 / JCM 12705 / C23</strain>
    </source>
</reference>
<dbReference type="HOGENOM" id="CLU_168715_0_0_2"/>
<name>G0LMZ1_HALWC</name>
<protein>
    <submittedName>
        <fullName evidence="1">Small CPxCG-related zinc finger protein</fullName>
    </submittedName>
</protein>
<dbReference type="OrthoDB" id="165365at2157"/>
<organism evidence="1 2">
    <name type="scientific">Haloquadratum walsbyi (strain DSM 16854 / JCM 12705 / C23)</name>
    <dbReference type="NCBI Taxonomy" id="768065"/>
    <lineage>
        <taxon>Archaea</taxon>
        <taxon>Methanobacteriati</taxon>
        <taxon>Methanobacteriota</taxon>
        <taxon>Stenosarchaea group</taxon>
        <taxon>Halobacteria</taxon>
        <taxon>Halobacteriales</taxon>
        <taxon>Haloferacaceae</taxon>
        <taxon>Haloquadratum</taxon>
    </lineage>
</organism>
<dbReference type="InterPro" id="IPR055984">
    <property type="entry name" value="DUF7562"/>
</dbReference>
<dbReference type="EMBL" id="FR746099">
    <property type="protein sequence ID" value="CCC41461.1"/>
    <property type="molecule type" value="Genomic_DNA"/>
</dbReference>
<dbReference type="AlphaFoldDB" id="G0LMZ1"/>
<dbReference type="RefSeq" id="WP_014556827.1">
    <property type="nucleotide sequence ID" value="NC_017459.1"/>
</dbReference>
<dbReference type="GeneID" id="12448575"/>
<accession>G0LMZ1</accession>
<dbReference type="KEGG" id="hwc:Hqrw_3722"/>
<proteinExistence type="predicted"/>
<gene>
    <name evidence="1" type="ordered locus">Hqrw_3722</name>
</gene>